<proteinExistence type="predicted"/>
<evidence type="ECO:0000256" key="1">
    <source>
        <dbReference type="ARBA" id="ARBA00023015"/>
    </source>
</evidence>
<protein>
    <submittedName>
        <fullName evidence="4">RNA polymerase sigma factor</fullName>
    </submittedName>
</protein>
<dbReference type="NCBIfam" id="TIGR02989">
    <property type="entry name" value="Sig-70_gvs1"/>
    <property type="match status" value="1"/>
</dbReference>
<gene>
    <name evidence="4" type="ORF">CA13_22100</name>
</gene>
<keyword evidence="5" id="KW-1185">Reference proteome</keyword>
<keyword evidence="2" id="KW-0731">Sigma factor</keyword>
<dbReference type="Gene3D" id="1.10.1740.10">
    <property type="match status" value="1"/>
</dbReference>
<dbReference type="InterPro" id="IPR013325">
    <property type="entry name" value="RNA_pol_sigma_r2"/>
</dbReference>
<dbReference type="InterPro" id="IPR014284">
    <property type="entry name" value="RNA_pol_sigma-70_dom"/>
</dbReference>
<reference evidence="4 5" key="1">
    <citation type="submission" date="2019-02" db="EMBL/GenBank/DDBJ databases">
        <title>Deep-cultivation of Planctomycetes and their phenomic and genomic characterization uncovers novel biology.</title>
        <authorList>
            <person name="Wiegand S."/>
            <person name="Jogler M."/>
            <person name="Boedeker C."/>
            <person name="Pinto D."/>
            <person name="Vollmers J."/>
            <person name="Rivas-Marin E."/>
            <person name="Kohn T."/>
            <person name="Peeters S.H."/>
            <person name="Heuer A."/>
            <person name="Rast P."/>
            <person name="Oberbeckmann S."/>
            <person name="Bunk B."/>
            <person name="Jeske O."/>
            <person name="Meyerdierks A."/>
            <person name="Storesund J.E."/>
            <person name="Kallscheuer N."/>
            <person name="Luecker S."/>
            <person name="Lage O.M."/>
            <person name="Pohl T."/>
            <person name="Merkel B.J."/>
            <person name="Hornburger P."/>
            <person name="Mueller R.-W."/>
            <person name="Bruemmer F."/>
            <person name="Labrenz M."/>
            <person name="Spormann A.M."/>
            <person name="Op Den Camp H."/>
            <person name="Overmann J."/>
            <person name="Amann R."/>
            <person name="Jetten M.S.M."/>
            <person name="Mascher T."/>
            <person name="Medema M.H."/>
            <person name="Devos D.P."/>
            <person name="Kaster A.-K."/>
            <person name="Ovreas L."/>
            <person name="Rohde M."/>
            <person name="Galperin M.Y."/>
            <person name="Jogler C."/>
        </authorList>
    </citation>
    <scope>NUCLEOTIDE SEQUENCE [LARGE SCALE GENOMIC DNA]</scope>
    <source>
        <strain evidence="4 5">CA13</strain>
    </source>
</reference>
<dbReference type="OrthoDB" id="6383365at2"/>
<dbReference type="InterPro" id="IPR014331">
    <property type="entry name" value="RNA_pol_sigma70_ECF_RHOBA"/>
</dbReference>
<evidence type="ECO:0000256" key="2">
    <source>
        <dbReference type="ARBA" id="ARBA00023082"/>
    </source>
</evidence>
<dbReference type="Proteomes" id="UP000315010">
    <property type="component" value="Unassembled WGS sequence"/>
</dbReference>
<sequence length="184" mass="21640">MNQSSQEARYSRFVVLLARNDHSIRRFVRSLLPSRDGVDDVVQDVALECWRKFADFEGDEDDVEKEPDEFIRWACVIARYKVLSHQRDRARDRLVFRESVLHQLATTALDRFDEQNAERQSIDNCLDKMNDDSRRLILSVYEPGDSVTRIANETGQKARRLYTKVNALRRMLLDCLKQQKTNEC</sequence>
<name>A0A5C5Z0D1_9BACT</name>
<dbReference type="PANTHER" id="PTHR43133">
    <property type="entry name" value="RNA POLYMERASE ECF-TYPE SIGMA FACTO"/>
    <property type="match status" value="1"/>
</dbReference>
<dbReference type="GO" id="GO:0016987">
    <property type="term" value="F:sigma factor activity"/>
    <property type="evidence" value="ECO:0007669"/>
    <property type="project" value="UniProtKB-KW"/>
</dbReference>
<dbReference type="PANTHER" id="PTHR43133:SF51">
    <property type="entry name" value="RNA POLYMERASE SIGMA FACTOR"/>
    <property type="match status" value="1"/>
</dbReference>
<dbReference type="EMBL" id="SJPJ01000001">
    <property type="protein sequence ID" value="TWT80764.1"/>
    <property type="molecule type" value="Genomic_DNA"/>
</dbReference>
<keyword evidence="1" id="KW-0805">Transcription regulation</keyword>
<evidence type="ECO:0000313" key="5">
    <source>
        <dbReference type="Proteomes" id="UP000315010"/>
    </source>
</evidence>
<evidence type="ECO:0000313" key="4">
    <source>
        <dbReference type="EMBL" id="TWT80764.1"/>
    </source>
</evidence>
<organism evidence="4 5">
    <name type="scientific">Novipirellula herctigrandis</name>
    <dbReference type="NCBI Taxonomy" id="2527986"/>
    <lineage>
        <taxon>Bacteria</taxon>
        <taxon>Pseudomonadati</taxon>
        <taxon>Planctomycetota</taxon>
        <taxon>Planctomycetia</taxon>
        <taxon>Pirellulales</taxon>
        <taxon>Pirellulaceae</taxon>
        <taxon>Novipirellula</taxon>
    </lineage>
</organism>
<evidence type="ECO:0000256" key="3">
    <source>
        <dbReference type="ARBA" id="ARBA00023163"/>
    </source>
</evidence>
<accession>A0A5C5Z0D1</accession>
<dbReference type="GO" id="GO:0006352">
    <property type="term" value="P:DNA-templated transcription initiation"/>
    <property type="evidence" value="ECO:0007669"/>
    <property type="project" value="InterPro"/>
</dbReference>
<dbReference type="SUPFAM" id="SSF88946">
    <property type="entry name" value="Sigma2 domain of RNA polymerase sigma factors"/>
    <property type="match status" value="1"/>
</dbReference>
<keyword evidence="3" id="KW-0804">Transcription</keyword>
<dbReference type="AlphaFoldDB" id="A0A5C5Z0D1"/>
<comment type="caution">
    <text evidence="4">The sequence shown here is derived from an EMBL/GenBank/DDBJ whole genome shotgun (WGS) entry which is preliminary data.</text>
</comment>
<dbReference type="NCBIfam" id="TIGR02937">
    <property type="entry name" value="sigma70-ECF"/>
    <property type="match status" value="1"/>
</dbReference>
<dbReference type="RefSeq" id="WP_146396002.1">
    <property type="nucleotide sequence ID" value="NZ_SJPJ01000001.1"/>
</dbReference>
<dbReference type="InterPro" id="IPR039425">
    <property type="entry name" value="RNA_pol_sigma-70-like"/>
</dbReference>